<dbReference type="PRINTS" id="PR00404">
    <property type="entry name" value="MADSDOMAIN"/>
</dbReference>
<dbReference type="Pfam" id="PF00319">
    <property type="entry name" value="SRF-TF"/>
    <property type="match status" value="1"/>
</dbReference>
<dbReference type="CDD" id="cd00265">
    <property type="entry name" value="MADS_MEF2_like"/>
    <property type="match status" value="1"/>
</dbReference>
<dbReference type="InterPro" id="IPR002487">
    <property type="entry name" value="TF_Kbox"/>
</dbReference>
<dbReference type="InterPro" id="IPR033896">
    <property type="entry name" value="MEF2-like_N"/>
</dbReference>
<organism evidence="8">
    <name type="scientific">Iris fulva</name>
    <dbReference type="NCBI Taxonomy" id="92176"/>
    <lineage>
        <taxon>Eukaryota</taxon>
        <taxon>Viridiplantae</taxon>
        <taxon>Streptophyta</taxon>
        <taxon>Embryophyta</taxon>
        <taxon>Tracheophyta</taxon>
        <taxon>Spermatophyta</taxon>
        <taxon>Magnoliopsida</taxon>
        <taxon>Liliopsida</taxon>
        <taxon>Asparagales</taxon>
        <taxon>Iridaceae</taxon>
        <taxon>Iridoideae</taxon>
        <taxon>Irideae</taxon>
        <taxon>Iris</taxon>
    </lineage>
</organism>
<evidence type="ECO:0000313" key="8">
    <source>
        <dbReference type="EMBL" id="AFP65765.1"/>
    </source>
</evidence>
<dbReference type="GO" id="GO:0003700">
    <property type="term" value="F:DNA-binding transcription factor activity"/>
    <property type="evidence" value="ECO:0007669"/>
    <property type="project" value="InterPro"/>
</dbReference>
<proteinExistence type="evidence at transcript level"/>
<keyword evidence="3" id="KW-0238">DNA-binding</keyword>
<evidence type="ECO:0000256" key="4">
    <source>
        <dbReference type="ARBA" id="ARBA00023163"/>
    </source>
</evidence>
<evidence type="ECO:0000259" key="6">
    <source>
        <dbReference type="PROSITE" id="PS50066"/>
    </source>
</evidence>
<feature type="domain" description="K-box" evidence="7">
    <location>
        <begin position="86"/>
        <end position="172"/>
    </location>
</feature>
<dbReference type="GO" id="GO:0046983">
    <property type="term" value="F:protein dimerization activity"/>
    <property type="evidence" value="ECO:0007669"/>
    <property type="project" value="InterPro"/>
</dbReference>
<dbReference type="AlphaFoldDB" id="K9LWA5"/>
<dbReference type="GO" id="GO:0005634">
    <property type="term" value="C:nucleus"/>
    <property type="evidence" value="ECO:0007669"/>
    <property type="project" value="UniProtKB-SubCell"/>
</dbReference>
<protein>
    <submittedName>
        <fullName evidence="8">AGL6-like protein 2</fullName>
    </submittedName>
</protein>
<evidence type="ECO:0000259" key="7">
    <source>
        <dbReference type="PROSITE" id="PS51297"/>
    </source>
</evidence>
<evidence type="ECO:0000256" key="1">
    <source>
        <dbReference type="ARBA" id="ARBA00004123"/>
    </source>
</evidence>
<sequence length="224" mass="25558">MGRGRVELKKIENKINRQVTFTKRRNGLFKKATELSVLCDAEVALVIFSSRGKLFEHGSPCLKQTIERYQTFLYASRDGDRSGHEPQNWHLEFSLLKAQYDNLQRTQRHLLGDDLGALTVKELQKLERQLESSVTQTRKRRTQILLDQVNDLKKKVEAVGGLGKATEDHPEPNIHGGVVSFSGHPNGMNNEPVLEIGYRQFVPTELANPRNIPVENNFVQDWTI</sequence>
<dbReference type="SMART" id="SM00432">
    <property type="entry name" value="MADS"/>
    <property type="match status" value="1"/>
</dbReference>
<feature type="domain" description="MADS-box" evidence="6">
    <location>
        <begin position="1"/>
        <end position="61"/>
    </location>
</feature>
<keyword evidence="4" id="KW-0804">Transcription</keyword>
<accession>K9LWA5</accession>
<dbReference type="InterPro" id="IPR050142">
    <property type="entry name" value="MADS-box/MEF2_TF"/>
</dbReference>
<dbReference type="InterPro" id="IPR036879">
    <property type="entry name" value="TF_MADSbox_sf"/>
</dbReference>
<dbReference type="GO" id="GO:0000977">
    <property type="term" value="F:RNA polymerase II transcription regulatory region sequence-specific DNA binding"/>
    <property type="evidence" value="ECO:0007669"/>
    <property type="project" value="InterPro"/>
</dbReference>
<dbReference type="Pfam" id="PF01486">
    <property type="entry name" value="K-box"/>
    <property type="match status" value="1"/>
</dbReference>
<dbReference type="PANTHER" id="PTHR48019">
    <property type="entry name" value="SERUM RESPONSE FACTOR HOMOLOG"/>
    <property type="match status" value="1"/>
</dbReference>
<keyword evidence="2" id="KW-0805">Transcription regulation</keyword>
<reference evidence="8" key="1">
    <citation type="journal article" date="2013" name="Gene">
        <title>Transcriptome sequencing and phylogenetic analysis of floral and leaf MIKC(C) MADS-box and R2R3 MYB transcription factors from the monocot Iris fulva.</title>
        <authorList>
            <person name="Ballerini E.S."/>
            <person name="Mockaitis K."/>
            <person name="Arnold M.L."/>
        </authorList>
    </citation>
    <scope>NUCLEOTIDE SEQUENCE</scope>
</reference>
<dbReference type="InterPro" id="IPR002100">
    <property type="entry name" value="TF_MADSbox"/>
</dbReference>
<comment type="subcellular location">
    <subcellularLocation>
        <location evidence="1">Nucleus</location>
    </subcellularLocation>
</comment>
<evidence type="ECO:0000256" key="3">
    <source>
        <dbReference type="ARBA" id="ARBA00023125"/>
    </source>
</evidence>
<evidence type="ECO:0000256" key="2">
    <source>
        <dbReference type="ARBA" id="ARBA00023015"/>
    </source>
</evidence>
<dbReference type="FunFam" id="3.40.1810.10:FF:000003">
    <property type="entry name" value="MADS-box transcription factor MADS-MC"/>
    <property type="match status" value="1"/>
</dbReference>
<dbReference type="PROSITE" id="PS50066">
    <property type="entry name" value="MADS_BOX_2"/>
    <property type="match status" value="1"/>
</dbReference>
<keyword evidence="5" id="KW-0539">Nucleus</keyword>
<dbReference type="SUPFAM" id="SSF55455">
    <property type="entry name" value="SRF-like"/>
    <property type="match status" value="1"/>
</dbReference>
<dbReference type="PROSITE" id="PS51297">
    <property type="entry name" value="K_BOX"/>
    <property type="match status" value="1"/>
</dbReference>
<dbReference type="EMBL" id="JW988051">
    <property type="protein sequence ID" value="AFP65765.1"/>
    <property type="molecule type" value="mRNA"/>
</dbReference>
<dbReference type="GO" id="GO:0045944">
    <property type="term" value="P:positive regulation of transcription by RNA polymerase II"/>
    <property type="evidence" value="ECO:0007669"/>
    <property type="project" value="InterPro"/>
</dbReference>
<evidence type="ECO:0000256" key="5">
    <source>
        <dbReference type="ARBA" id="ARBA00023242"/>
    </source>
</evidence>
<name>K9LWA5_9ASPA</name>
<dbReference type="Gene3D" id="3.40.1810.10">
    <property type="entry name" value="Transcription factor, MADS-box"/>
    <property type="match status" value="1"/>
</dbReference>